<reference evidence="3" key="1">
    <citation type="journal article" date="2014" name="Front. Microbiol.">
        <title>High frequency of phylogenetically diverse reductive dehalogenase-homologous genes in deep subseafloor sedimentary metagenomes.</title>
        <authorList>
            <person name="Kawai M."/>
            <person name="Futagami T."/>
            <person name="Toyoda A."/>
            <person name="Takaki Y."/>
            <person name="Nishi S."/>
            <person name="Hori S."/>
            <person name="Arai W."/>
            <person name="Tsubouchi T."/>
            <person name="Morono Y."/>
            <person name="Uchiyama I."/>
            <person name="Ito T."/>
            <person name="Fujiyama A."/>
            <person name="Inagaki F."/>
            <person name="Takami H."/>
        </authorList>
    </citation>
    <scope>NUCLEOTIDE SEQUENCE</scope>
    <source>
        <strain evidence="3">Expedition CK06-06</strain>
    </source>
</reference>
<comment type="caution">
    <text evidence="3">The sequence shown here is derived from an EMBL/GenBank/DDBJ whole genome shotgun (WGS) entry which is preliminary data.</text>
</comment>
<evidence type="ECO:0008006" key="4">
    <source>
        <dbReference type="Google" id="ProtNLM"/>
    </source>
</evidence>
<dbReference type="AlphaFoldDB" id="X1VSB0"/>
<dbReference type="GO" id="GO:0047617">
    <property type="term" value="F:fatty acyl-CoA hydrolase activity"/>
    <property type="evidence" value="ECO:0007669"/>
    <property type="project" value="TreeGrafter"/>
</dbReference>
<dbReference type="InterPro" id="IPR050563">
    <property type="entry name" value="4-hydroxybenzoyl-CoA_TE"/>
</dbReference>
<evidence type="ECO:0000313" key="3">
    <source>
        <dbReference type="EMBL" id="GAJ12580.1"/>
    </source>
</evidence>
<dbReference type="PIRSF" id="PIRSF003230">
    <property type="entry name" value="YbgC"/>
    <property type="match status" value="1"/>
</dbReference>
<protein>
    <recommendedName>
        <fullName evidence="4">Thioesterase domain-containing protein</fullName>
    </recommendedName>
</protein>
<dbReference type="InterPro" id="IPR029069">
    <property type="entry name" value="HotDog_dom_sf"/>
</dbReference>
<gene>
    <name evidence="3" type="ORF">S12H4_53014</name>
</gene>
<evidence type="ECO:0000256" key="2">
    <source>
        <dbReference type="ARBA" id="ARBA00022801"/>
    </source>
</evidence>
<dbReference type="CDD" id="cd00586">
    <property type="entry name" value="4HBT"/>
    <property type="match status" value="1"/>
</dbReference>
<name>X1VSB0_9ZZZZ</name>
<dbReference type="SUPFAM" id="SSF54637">
    <property type="entry name" value="Thioesterase/thiol ester dehydrase-isomerase"/>
    <property type="match status" value="1"/>
</dbReference>
<dbReference type="Pfam" id="PF13279">
    <property type="entry name" value="4HBT_2"/>
    <property type="match status" value="1"/>
</dbReference>
<evidence type="ECO:0000256" key="1">
    <source>
        <dbReference type="ARBA" id="ARBA00005953"/>
    </source>
</evidence>
<sequence>MYSAETQVRVRYGETDKMGIVYYGNYPLYFEVGRTNLMREFNLTYRSIENIGIILPVTELQIKYHHPAIYDDLLTIKTTIPVMPAVRILFNYEILNEVGKLVVTGNTTLIFMNNNTRKPTRPPVVFI</sequence>
<comment type="similarity">
    <text evidence="1">Belongs to the 4-hydroxybenzoyl-CoA thioesterase family.</text>
</comment>
<dbReference type="PANTHER" id="PTHR31793">
    <property type="entry name" value="4-HYDROXYBENZOYL-COA THIOESTERASE FAMILY MEMBER"/>
    <property type="match status" value="1"/>
</dbReference>
<accession>X1VSB0</accession>
<dbReference type="PANTHER" id="PTHR31793:SF27">
    <property type="entry name" value="NOVEL THIOESTERASE SUPERFAMILY DOMAIN AND SAPOSIN A-TYPE DOMAIN CONTAINING PROTEIN (0610012H03RIK)"/>
    <property type="match status" value="1"/>
</dbReference>
<dbReference type="Gene3D" id="3.10.129.10">
    <property type="entry name" value="Hotdog Thioesterase"/>
    <property type="match status" value="1"/>
</dbReference>
<dbReference type="EMBL" id="BARW01033701">
    <property type="protein sequence ID" value="GAJ12580.1"/>
    <property type="molecule type" value="Genomic_DNA"/>
</dbReference>
<organism evidence="3">
    <name type="scientific">marine sediment metagenome</name>
    <dbReference type="NCBI Taxonomy" id="412755"/>
    <lineage>
        <taxon>unclassified sequences</taxon>
        <taxon>metagenomes</taxon>
        <taxon>ecological metagenomes</taxon>
    </lineage>
</organism>
<feature type="non-terminal residue" evidence="3">
    <location>
        <position position="127"/>
    </location>
</feature>
<keyword evidence="2" id="KW-0378">Hydrolase</keyword>
<dbReference type="InterPro" id="IPR006684">
    <property type="entry name" value="YbgC/YbaW"/>
</dbReference>
<dbReference type="NCBIfam" id="TIGR00051">
    <property type="entry name" value="YbgC/FadM family acyl-CoA thioesterase"/>
    <property type="match status" value="1"/>
</dbReference>
<proteinExistence type="inferred from homology"/>